<protein>
    <submittedName>
        <fullName evidence="1">Unclassified</fullName>
    </submittedName>
</protein>
<dbReference type="AlphaFoldDB" id="K0JF41"/>
<dbReference type="Proteomes" id="UP000003759">
    <property type="component" value="Chromosome"/>
</dbReference>
<evidence type="ECO:0000313" key="2">
    <source>
        <dbReference type="Proteomes" id="UP000003759"/>
    </source>
</evidence>
<accession>K0JF41</accession>
<evidence type="ECO:0000313" key="1">
    <source>
        <dbReference type="EMBL" id="CCG55793.1"/>
    </source>
</evidence>
<dbReference type="EMBL" id="HE793032">
    <property type="protein sequence ID" value="CCG55793.1"/>
    <property type="molecule type" value="Genomic_DNA"/>
</dbReference>
<dbReference type="PATRIC" id="fig|1161918.5.peg.2016"/>
<reference evidence="1 2" key="1">
    <citation type="journal article" date="2012" name="BMC Genomics">
        <title>Comparative genomics of Brachyspira pilosicoli strains: genome rearrangements, reductions and correlation of genetic compliment with phenotypic diversity.</title>
        <authorList>
            <person name="Mappley L.J."/>
            <person name="Black M.L."/>
            <person name="Abuoun M."/>
            <person name="Darby A.C."/>
            <person name="Woodward M.J."/>
            <person name="Parkhill J."/>
            <person name="Turner A.K."/>
            <person name="Bellgard M.I."/>
            <person name="La T."/>
            <person name="Phillips N.D."/>
            <person name="La Ragione R.M."/>
            <person name="Hampson D.J."/>
        </authorList>
    </citation>
    <scope>NUCLEOTIDE SEQUENCE [LARGE SCALE GENOMIC DNA]</scope>
    <source>
        <strain evidence="1">WesB</strain>
    </source>
</reference>
<organism evidence="1 2">
    <name type="scientific">Brachyspira pilosicoli WesB</name>
    <dbReference type="NCBI Taxonomy" id="1161918"/>
    <lineage>
        <taxon>Bacteria</taxon>
        <taxon>Pseudomonadati</taxon>
        <taxon>Spirochaetota</taxon>
        <taxon>Spirochaetia</taxon>
        <taxon>Brachyspirales</taxon>
        <taxon>Brachyspiraceae</taxon>
        <taxon>Brachyspira</taxon>
    </lineage>
</organism>
<proteinExistence type="predicted"/>
<sequence length="41" mass="4715">MVDKEVMENNIKLIIPVDGGIEIIDINTGEIEYFSFEELPF</sequence>
<dbReference type="KEGG" id="bpw:WESB_0322"/>
<name>K0JF41_BRAPL</name>
<dbReference type="HOGENOM" id="CLU_3266668_0_0_12"/>
<gene>
    <name evidence="1" type="ORF">WESB_0322</name>
</gene>
<dbReference type="RefSeq" id="WP_014932294.1">
    <property type="nucleotide sequence ID" value="NC_018604.1"/>
</dbReference>